<dbReference type="AlphaFoldDB" id="A0A9P7AWH4"/>
<sequence>MAYYHDNDITRDGFTCSYGRFHALPGDVERVEGSSLRSMFLPTLNPKGRKLINACHSDHFVRGQLKHYGVQWNESEISGNGTRLIKKILQAGKCDKVPDHIFKLREQMHTEWLNRLTPEQLSDYPEWVMDRYFLSSGQQDRTKMTTVVGIPFDRYNSYRVGQMREATSKVAGLHQEAGLGPKTQTIFMGWDSIAVSKAAKGHAAKEAKELQAAKDERENERVALHTDYLNNLKRKKAFKASQAYSPVGSYIINCKEIEEQWPDQADDLSLDIRETEEPGVFDVSFDFGVLEGVMIISAEENTLERYCSQLDREGREAESDWDENWSGRESEEEDEEKFANDDENGGEVGDNKKPITGSKRKAEAPRGRGRPPKKSKPGPAQPDTYLLRLKCRETGEGQIYDTAEEGTIRFEDESLVSFIGKADLPCVGQGVPFTARKKSDAPTCPGNTWAEYSDSVYGYARVGRWH</sequence>
<proteinExistence type="predicted"/>
<name>A0A9P7AWH4_9HELO</name>
<evidence type="ECO:0000256" key="1">
    <source>
        <dbReference type="SAM" id="MobiDB-lite"/>
    </source>
</evidence>
<protein>
    <submittedName>
        <fullName evidence="2">Uncharacterized protein</fullName>
    </submittedName>
</protein>
<gene>
    <name evidence="2" type="ORF">D0Z07_5989</name>
</gene>
<keyword evidence="3" id="KW-1185">Reference proteome</keyword>
<reference evidence="2" key="1">
    <citation type="submission" date="2019-07" db="EMBL/GenBank/DDBJ databases">
        <title>Hyphodiscus hymeniophilus genome sequencing and assembly.</title>
        <authorList>
            <person name="Kramer G."/>
            <person name="Nodwell J."/>
        </authorList>
    </citation>
    <scope>NUCLEOTIDE SEQUENCE</scope>
    <source>
        <strain evidence="2">ATCC 34498</strain>
    </source>
</reference>
<feature type="compositionally biased region" description="Basic residues" evidence="1">
    <location>
        <begin position="367"/>
        <end position="376"/>
    </location>
</feature>
<feature type="region of interest" description="Disordered" evidence="1">
    <location>
        <begin position="312"/>
        <end position="384"/>
    </location>
</feature>
<dbReference type="OrthoDB" id="4630416at2759"/>
<dbReference type="EMBL" id="VNKQ01000011">
    <property type="protein sequence ID" value="KAG0648135.1"/>
    <property type="molecule type" value="Genomic_DNA"/>
</dbReference>
<organism evidence="2 3">
    <name type="scientific">Hyphodiscus hymeniophilus</name>
    <dbReference type="NCBI Taxonomy" id="353542"/>
    <lineage>
        <taxon>Eukaryota</taxon>
        <taxon>Fungi</taxon>
        <taxon>Dikarya</taxon>
        <taxon>Ascomycota</taxon>
        <taxon>Pezizomycotina</taxon>
        <taxon>Leotiomycetes</taxon>
        <taxon>Helotiales</taxon>
        <taxon>Hyphodiscaceae</taxon>
        <taxon>Hyphodiscus</taxon>
    </lineage>
</organism>
<evidence type="ECO:0000313" key="3">
    <source>
        <dbReference type="Proteomes" id="UP000785200"/>
    </source>
</evidence>
<dbReference type="Proteomes" id="UP000785200">
    <property type="component" value="Unassembled WGS sequence"/>
</dbReference>
<comment type="caution">
    <text evidence="2">The sequence shown here is derived from an EMBL/GenBank/DDBJ whole genome shotgun (WGS) entry which is preliminary data.</text>
</comment>
<accession>A0A9P7AWH4</accession>
<evidence type="ECO:0000313" key="2">
    <source>
        <dbReference type="EMBL" id="KAG0648135.1"/>
    </source>
</evidence>
<feature type="compositionally biased region" description="Acidic residues" evidence="1">
    <location>
        <begin position="330"/>
        <end position="345"/>
    </location>
</feature>